<reference evidence="5" key="1">
    <citation type="submission" date="2016-10" db="EMBL/GenBank/DDBJ databases">
        <authorList>
            <person name="Varghese N."/>
            <person name="Submissions S."/>
        </authorList>
    </citation>
    <scope>NUCLEOTIDE SEQUENCE [LARGE SCALE GENOMIC DNA]</scope>
    <source>
        <strain evidence="5">DSM 45843</strain>
    </source>
</reference>
<evidence type="ECO:0000259" key="3">
    <source>
        <dbReference type="Pfam" id="PF00775"/>
    </source>
</evidence>
<gene>
    <name evidence="4" type="ORF">SAMN05660199_04202</name>
</gene>
<dbReference type="InterPro" id="IPR000627">
    <property type="entry name" value="Intradiol_dOase_C"/>
</dbReference>
<evidence type="ECO:0000256" key="1">
    <source>
        <dbReference type="SAM" id="MobiDB-lite"/>
    </source>
</evidence>
<dbReference type="SUPFAM" id="SSF49482">
    <property type="entry name" value="Aromatic compound dioxygenase"/>
    <property type="match status" value="1"/>
</dbReference>
<dbReference type="EMBL" id="FNIR01000016">
    <property type="protein sequence ID" value="SDP55265.1"/>
    <property type="molecule type" value="Genomic_DNA"/>
</dbReference>
<feature type="region of interest" description="Disordered" evidence="1">
    <location>
        <begin position="144"/>
        <end position="165"/>
    </location>
</feature>
<evidence type="ECO:0000313" key="4">
    <source>
        <dbReference type="EMBL" id="SDP55265.1"/>
    </source>
</evidence>
<protein>
    <submittedName>
        <fullName evidence="4">Protocatechuate 3,4-dioxygenase beta subunit</fullName>
    </submittedName>
</protein>
<dbReference type="GO" id="GO:0016702">
    <property type="term" value="F:oxidoreductase activity, acting on single donors with incorporation of molecular oxygen, incorporation of two atoms of oxygen"/>
    <property type="evidence" value="ECO:0007669"/>
    <property type="project" value="InterPro"/>
</dbReference>
<dbReference type="Proteomes" id="UP000199088">
    <property type="component" value="Unassembled WGS sequence"/>
</dbReference>
<sequence>MTREIDRRRVLGAGGLLSLAGVLAACRGGSAPAAAPPVATTPATDATTSTAPAPTTPPAPVASDLLDAAGTCVLTAETIAGSTWFDAHAVRSDVREDRPGVPLDLAFRVVRLPDCAPVDQAVVDLWQCDALGVYSGFAGALPGQGGDPGGRDEYGDAQSAVTDPGTALRGTQVTGPDGVVRFGTVYPGWYPTRTAHLHLKVHLAETTVLTTQLFFDDAVSDAVYAGSDPYRQHAGRDTRNDGDAFYDATALLRTAPAATGWLAAITLGVPA</sequence>
<feature type="compositionally biased region" description="Low complexity" evidence="1">
    <location>
        <begin position="33"/>
        <end position="53"/>
    </location>
</feature>
<feature type="chain" id="PRO_5039559691" evidence="2">
    <location>
        <begin position="25"/>
        <end position="271"/>
    </location>
</feature>
<dbReference type="PANTHER" id="PTHR34315:SF1">
    <property type="entry name" value="INTRADIOL RING-CLEAVAGE DIOXYGENASES DOMAIN-CONTAINING PROTEIN-RELATED"/>
    <property type="match status" value="1"/>
</dbReference>
<dbReference type="PANTHER" id="PTHR34315">
    <property type="match status" value="1"/>
</dbReference>
<evidence type="ECO:0000313" key="5">
    <source>
        <dbReference type="Proteomes" id="UP000199088"/>
    </source>
</evidence>
<proteinExistence type="predicted"/>
<keyword evidence="4" id="KW-0560">Oxidoreductase</keyword>
<keyword evidence="5" id="KW-1185">Reference proteome</keyword>
<dbReference type="InterPro" id="IPR015889">
    <property type="entry name" value="Intradiol_dOase_core"/>
</dbReference>
<organism evidence="4 5">
    <name type="scientific">Klenkia soli</name>
    <dbReference type="NCBI Taxonomy" id="1052260"/>
    <lineage>
        <taxon>Bacteria</taxon>
        <taxon>Bacillati</taxon>
        <taxon>Actinomycetota</taxon>
        <taxon>Actinomycetes</taxon>
        <taxon>Geodermatophilales</taxon>
        <taxon>Geodermatophilaceae</taxon>
        <taxon>Klenkia</taxon>
    </lineage>
</organism>
<evidence type="ECO:0000256" key="2">
    <source>
        <dbReference type="SAM" id="SignalP"/>
    </source>
</evidence>
<accession>A0A1H0TNB9</accession>
<dbReference type="PROSITE" id="PS51318">
    <property type="entry name" value="TAT"/>
    <property type="match status" value="1"/>
</dbReference>
<dbReference type="Gene3D" id="2.60.130.10">
    <property type="entry name" value="Aromatic compound dioxygenase"/>
    <property type="match status" value="1"/>
</dbReference>
<name>A0A1H0TNB9_9ACTN</name>
<dbReference type="Pfam" id="PF00775">
    <property type="entry name" value="Dioxygenase_C"/>
    <property type="match status" value="1"/>
</dbReference>
<dbReference type="GO" id="GO:0008199">
    <property type="term" value="F:ferric iron binding"/>
    <property type="evidence" value="ECO:0007669"/>
    <property type="project" value="InterPro"/>
</dbReference>
<feature type="region of interest" description="Disordered" evidence="1">
    <location>
        <begin position="33"/>
        <end position="58"/>
    </location>
</feature>
<dbReference type="STRING" id="1052260.SAMN05660199_04202"/>
<feature type="signal peptide" evidence="2">
    <location>
        <begin position="1"/>
        <end position="24"/>
    </location>
</feature>
<keyword evidence="4" id="KW-0223">Dioxygenase</keyword>
<dbReference type="PROSITE" id="PS51257">
    <property type="entry name" value="PROKAR_LIPOPROTEIN"/>
    <property type="match status" value="1"/>
</dbReference>
<dbReference type="InterPro" id="IPR006311">
    <property type="entry name" value="TAT_signal"/>
</dbReference>
<dbReference type="RefSeq" id="WP_207500782.1">
    <property type="nucleotide sequence ID" value="NZ_FNIR01000016.1"/>
</dbReference>
<keyword evidence="2" id="KW-0732">Signal</keyword>
<dbReference type="AlphaFoldDB" id="A0A1H0TNB9"/>
<feature type="domain" description="Intradiol ring-cleavage dioxygenases" evidence="3">
    <location>
        <begin position="86"/>
        <end position="217"/>
    </location>
</feature>